<dbReference type="RefSeq" id="WP_238178809.1">
    <property type="nucleotide sequence ID" value="NZ_BJZU01000017.1"/>
</dbReference>
<reference evidence="5" key="2">
    <citation type="journal article" date="2019" name="Int. J. Syst. Evol. Microbiol.">
        <title>The Global Catalogue of Microorganisms (GCM) 10K type strain sequencing project: providing services to taxonomists for standard genome sequencing and annotation.</title>
        <authorList>
            <consortium name="The Broad Institute Genomics Platform"/>
            <consortium name="The Broad Institute Genome Sequencing Center for Infectious Disease"/>
            <person name="Wu L."/>
            <person name="Ma J."/>
        </authorList>
    </citation>
    <scope>NUCLEOTIDE SEQUENCE [LARGE SCALE GENOMIC DNA]</scope>
    <source>
        <strain evidence="5">NBRC 107715</strain>
    </source>
</reference>
<dbReference type="Proteomes" id="UP001156856">
    <property type="component" value="Unassembled WGS sequence"/>
</dbReference>
<dbReference type="Proteomes" id="UP000321960">
    <property type="component" value="Unassembled WGS sequence"/>
</dbReference>
<dbReference type="AlphaFoldDB" id="A0A512IZP0"/>
<accession>A0A512IZP0</accession>
<reference evidence="3" key="1">
    <citation type="journal article" date="2014" name="Int. J. Syst. Evol. Microbiol.">
        <title>Complete genome of a new Firmicutes species belonging to the dominant human colonic microbiota ('Ruminococcus bicirculans') reveals two chromosomes and a selective capacity to utilize plant glucans.</title>
        <authorList>
            <consortium name="NISC Comparative Sequencing Program"/>
            <person name="Wegmann U."/>
            <person name="Louis P."/>
            <person name="Goesmann A."/>
            <person name="Henrissat B."/>
            <person name="Duncan S.H."/>
            <person name="Flint H.J."/>
        </authorList>
    </citation>
    <scope>NUCLEOTIDE SEQUENCE</scope>
    <source>
        <strain evidence="3">NBRC 107715</strain>
    </source>
</reference>
<comment type="caution">
    <text evidence="2">The sequence shown here is derived from an EMBL/GenBank/DDBJ whole genome shotgun (WGS) entry which is preliminary data.</text>
</comment>
<evidence type="ECO:0000313" key="4">
    <source>
        <dbReference type="Proteomes" id="UP000321960"/>
    </source>
</evidence>
<keyword evidence="1" id="KW-0812">Transmembrane</keyword>
<feature type="transmembrane region" description="Helical" evidence="1">
    <location>
        <begin position="7"/>
        <end position="27"/>
    </location>
</feature>
<reference evidence="3" key="4">
    <citation type="submission" date="2023-01" db="EMBL/GenBank/DDBJ databases">
        <title>Draft genome sequence of Methylobacterium oxalidis strain NBRC 107715.</title>
        <authorList>
            <person name="Sun Q."/>
            <person name="Mori K."/>
        </authorList>
    </citation>
    <scope>NUCLEOTIDE SEQUENCE</scope>
    <source>
        <strain evidence="3">NBRC 107715</strain>
    </source>
</reference>
<name>A0A512IZP0_9HYPH</name>
<feature type="transmembrane region" description="Helical" evidence="1">
    <location>
        <begin position="33"/>
        <end position="54"/>
    </location>
</feature>
<gene>
    <name evidence="3" type="ORF">GCM10007888_57780</name>
    <name evidence="2" type="ORF">MOX02_11730</name>
</gene>
<reference evidence="2 4" key="3">
    <citation type="submission" date="2019-07" db="EMBL/GenBank/DDBJ databases">
        <title>Whole genome shotgun sequence of Methylobacterium oxalidis NBRC 107715.</title>
        <authorList>
            <person name="Hosoyama A."/>
            <person name="Uohara A."/>
            <person name="Ohji S."/>
            <person name="Ichikawa N."/>
        </authorList>
    </citation>
    <scope>NUCLEOTIDE SEQUENCE [LARGE SCALE GENOMIC DNA]</scope>
    <source>
        <strain evidence="2 4">NBRC 107715</strain>
    </source>
</reference>
<keyword evidence="1" id="KW-0472">Membrane</keyword>
<keyword evidence="1" id="KW-1133">Transmembrane helix</keyword>
<dbReference type="EMBL" id="BSPK01000112">
    <property type="protein sequence ID" value="GLS67394.1"/>
    <property type="molecule type" value="Genomic_DNA"/>
</dbReference>
<dbReference type="EMBL" id="BJZU01000017">
    <property type="protein sequence ID" value="GEP03135.1"/>
    <property type="molecule type" value="Genomic_DNA"/>
</dbReference>
<evidence type="ECO:0000313" key="5">
    <source>
        <dbReference type="Proteomes" id="UP001156856"/>
    </source>
</evidence>
<evidence type="ECO:0000313" key="3">
    <source>
        <dbReference type="EMBL" id="GLS67394.1"/>
    </source>
</evidence>
<organism evidence="2 4">
    <name type="scientific">Methylobacterium oxalidis</name>
    <dbReference type="NCBI Taxonomy" id="944322"/>
    <lineage>
        <taxon>Bacteria</taxon>
        <taxon>Pseudomonadati</taxon>
        <taxon>Pseudomonadota</taxon>
        <taxon>Alphaproteobacteria</taxon>
        <taxon>Hyphomicrobiales</taxon>
        <taxon>Methylobacteriaceae</taxon>
        <taxon>Methylobacterium</taxon>
    </lineage>
</organism>
<keyword evidence="5" id="KW-1185">Reference proteome</keyword>
<proteinExistence type="predicted"/>
<evidence type="ECO:0000313" key="2">
    <source>
        <dbReference type="EMBL" id="GEP03135.1"/>
    </source>
</evidence>
<protein>
    <submittedName>
        <fullName evidence="2">Uncharacterized protein</fullName>
    </submittedName>
</protein>
<sequence>MMRHLEVPMFVLIAMAMAGGLLTGVALAPQGLLVALLGAPLGGSLCAALAALLLMRRRDEDWRRDADLDAQVDAMVASLRAVAARANGPGEREAHPNAGSRAA</sequence>
<evidence type="ECO:0000256" key="1">
    <source>
        <dbReference type="SAM" id="Phobius"/>
    </source>
</evidence>